<gene>
    <name evidence="1" type="ORF">LCGC14_1599030</name>
</gene>
<sequence length="62" mass="7343">MINYIEKNLFQGVCNSNEFKGWLLSRRWFGDKSSLSKLNRYIKMVQILARTVESNALNQLFK</sequence>
<proteinExistence type="predicted"/>
<organism evidence="1">
    <name type="scientific">marine sediment metagenome</name>
    <dbReference type="NCBI Taxonomy" id="412755"/>
    <lineage>
        <taxon>unclassified sequences</taxon>
        <taxon>metagenomes</taxon>
        <taxon>ecological metagenomes</taxon>
    </lineage>
</organism>
<evidence type="ECO:0000313" key="1">
    <source>
        <dbReference type="EMBL" id="KKM25032.1"/>
    </source>
</evidence>
<protein>
    <submittedName>
        <fullName evidence="1">Uncharacterized protein</fullName>
    </submittedName>
</protein>
<comment type="caution">
    <text evidence="1">The sequence shown here is derived from an EMBL/GenBank/DDBJ whole genome shotgun (WGS) entry which is preliminary data.</text>
</comment>
<accession>A0A0F9IC54</accession>
<dbReference type="EMBL" id="LAZR01012801">
    <property type="protein sequence ID" value="KKM25032.1"/>
    <property type="molecule type" value="Genomic_DNA"/>
</dbReference>
<dbReference type="AlphaFoldDB" id="A0A0F9IC54"/>
<name>A0A0F9IC54_9ZZZZ</name>
<reference evidence="1" key="1">
    <citation type="journal article" date="2015" name="Nature">
        <title>Complex archaea that bridge the gap between prokaryotes and eukaryotes.</title>
        <authorList>
            <person name="Spang A."/>
            <person name="Saw J.H."/>
            <person name="Jorgensen S.L."/>
            <person name="Zaremba-Niedzwiedzka K."/>
            <person name="Martijn J."/>
            <person name="Lind A.E."/>
            <person name="van Eijk R."/>
            <person name="Schleper C."/>
            <person name="Guy L."/>
            <person name="Ettema T.J."/>
        </authorList>
    </citation>
    <scope>NUCLEOTIDE SEQUENCE</scope>
</reference>